<dbReference type="EMBL" id="CP095351">
    <property type="protein sequence ID" value="XAG86227.1"/>
    <property type="molecule type" value="Genomic_DNA"/>
</dbReference>
<name>A0AAU6VLB2_UNCXX</name>
<evidence type="ECO:0000313" key="1">
    <source>
        <dbReference type="EMBL" id="XAG86227.1"/>
    </source>
</evidence>
<sequence>MKQNSEIDQETVDVVSSQLEEKFEAFAASAELSDFEKLLVLKNITSRIENRMAVKMQAAAMFSVLTKIGK</sequence>
<accession>A0AAU6VLB2</accession>
<dbReference type="AlphaFoldDB" id="A0AAU6VLB2"/>
<reference evidence="1" key="1">
    <citation type="submission" date="2022-03" db="EMBL/GenBank/DDBJ databases">
        <title>Sea Food Isolates.</title>
        <authorList>
            <person name="Li c."/>
        </authorList>
    </citation>
    <scope>NUCLEOTIDE SEQUENCE</scope>
    <source>
        <strain evidence="1">19MO03SA05</strain>
    </source>
</reference>
<protein>
    <submittedName>
        <fullName evidence="1">Uncharacterized protein</fullName>
    </submittedName>
</protein>
<proteinExistence type="predicted"/>
<gene>
    <name evidence="1" type="ORF">MRM63_13630</name>
</gene>
<organism evidence="1">
    <name type="scientific">bacterium 19MO03SA05</name>
    <dbReference type="NCBI Taxonomy" id="2920620"/>
    <lineage>
        <taxon>Bacteria</taxon>
    </lineage>
</organism>